<dbReference type="Proteomes" id="UP000694410">
    <property type="component" value="Unplaced"/>
</dbReference>
<evidence type="ECO:0000256" key="2">
    <source>
        <dbReference type="ARBA" id="ARBA00022980"/>
    </source>
</evidence>
<organism evidence="5 6">
    <name type="scientific">Cyanistes caeruleus</name>
    <name type="common">Eurasian blue tit</name>
    <name type="synonym">Parus caeruleus</name>
    <dbReference type="NCBI Taxonomy" id="156563"/>
    <lineage>
        <taxon>Eukaryota</taxon>
        <taxon>Metazoa</taxon>
        <taxon>Chordata</taxon>
        <taxon>Craniata</taxon>
        <taxon>Vertebrata</taxon>
        <taxon>Euteleostomi</taxon>
        <taxon>Archelosauria</taxon>
        <taxon>Archosauria</taxon>
        <taxon>Dinosauria</taxon>
        <taxon>Saurischia</taxon>
        <taxon>Theropoda</taxon>
        <taxon>Coelurosauria</taxon>
        <taxon>Aves</taxon>
        <taxon>Neognathae</taxon>
        <taxon>Neoaves</taxon>
        <taxon>Telluraves</taxon>
        <taxon>Australaves</taxon>
        <taxon>Passeriformes</taxon>
        <taxon>Paridae</taxon>
        <taxon>Cyanistes</taxon>
    </lineage>
</organism>
<dbReference type="AlphaFoldDB" id="A0A8C0U3S4"/>
<dbReference type="GO" id="GO:0003735">
    <property type="term" value="F:structural constituent of ribosome"/>
    <property type="evidence" value="ECO:0007669"/>
    <property type="project" value="InterPro"/>
</dbReference>
<evidence type="ECO:0000256" key="1">
    <source>
        <dbReference type="ARBA" id="ARBA00010528"/>
    </source>
</evidence>
<protein>
    <submittedName>
        <fullName evidence="5">Uncharacterized protein</fullName>
    </submittedName>
</protein>
<dbReference type="Gene3D" id="3.40.1370.10">
    <property type="match status" value="1"/>
</dbReference>
<dbReference type="GO" id="GO:1990904">
    <property type="term" value="C:ribonucleoprotein complex"/>
    <property type="evidence" value="ECO:0007669"/>
    <property type="project" value="UniProtKB-KW"/>
</dbReference>
<evidence type="ECO:0000313" key="5">
    <source>
        <dbReference type="Ensembl" id="ENSCCEP00000003175.1"/>
    </source>
</evidence>
<evidence type="ECO:0000256" key="4">
    <source>
        <dbReference type="SAM" id="MobiDB-lite"/>
    </source>
</evidence>
<accession>A0A8C0U3S4</accession>
<dbReference type="SUPFAM" id="SSF52166">
    <property type="entry name" value="Ribosomal protein L4"/>
    <property type="match status" value="1"/>
</dbReference>
<feature type="region of interest" description="Disordered" evidence="4">
    <location>
        <begin position="23"/>
        <end position="56"/>
    </location>
</feature>
<dbReference type="GO" id="GO:0006412">
    <property type="term" value="P:translation"/>
    <property type="evidence" value="ECO:0007669"/>
    <property type="project" value="InterPro"/>
</dbReference>
<name>A0A8C0U3S4_CYACU</name>
<keyword evidence="2" id="KW-0689">Ribosomal protein</keyword>
<dbReference type="InterPro" id="IPR023574">
    <property type="entry name" value="Ribosomal_uL4_dom_sf"/>
</dbReference>
<keyword evidence="3" id="KW-0687">Ribonucleoprotein</keyword>
<sequence>MGLGTLWRHQGLPWGHQGLPWGHHEPSWGHQGHPGDISRGHPCFGGLPAPVSEHSQPSPVLRGCSVPVPAPLVPVQAWVGSLRHPGDTLRGLADLHPDVFAVTPRLDILHAVVTWQKNYKRIVSVGRGERRGFGVKNKGLG</sequence>
<evidence type="ECO:0000313" key="6">
    <source>
        <dbReference type="Proteomes" id="UP000694410"/>
    </source>
</evidence>
<keyword evidence="6" id="KW-1185">Reference proteome</keyword>
<evidence type="ECO:0000256" key="3">
    <source>
        <dbReference type="ARBA" id="ARBA00023274"/>
    </source>
</evidence>
<reference evidence="5" key="2">
    <citation type="submission" date="2025-09" db="UniProtKB">
        <authorList>
            <consortium name="Ensembl"/>
        </authorList>
    </citation>
    <scope>IDENTIFICATION</scope>
</reference>
<dbReference type="GO" id="GO:0005840">
    <property type="term" value="C:ribosome"/>
    <property type="evidence" value="ECO:0007669"/>
    <property type="project" value="UniProtKB-KW"/>
</dbReference>
<reference evidence="5" key="1">
    <citation type="submission" date="2025-08" db="UniProtKB">
        <authorList>
            <consortium name="Ensembl"/>
        </authorList>
    </citation>
    <scope>IDENTIFICATION</scope>
</reference>
<dbReference type="Ensembl" id="ENSCCET00000005356.1">
    <property type="protein sequence ID" value="ENSCCEP00000003175.1"/>
    <property type="gene ID" value="ENSCCEG00000003567.1"/>
</dbReference>
<comment type="similarity">
    <text evidence="1">Belongs to the universal ribosomal protein uL4 family.</text>
</comment>
<proteinExistence type="inferred from homology"/>